<protein>
    <submittedName>
        <fullName evidence="2">Uncharacterized protein</fullName>
    </submittedName>
</protein>
<reference evidence="2 3" key="1">
    <citation type="submission" date="2024-11" db="EMBL/GenBank/DDBJ databases">
        <title>Adaptive evolution of stress response genes in parasites aligns with host niche diversity.</title>
        <authorList>
            <person name="Hahn C."/>
            <person name="Resl P."/>
        </authorList>
    </citation>
    <scope>NUCLEOTIDE SEQUENCE [LARGE SCALE GENOMIC DNA]</scope>
    <source>
        <strain evidence="2">EGGRZ-B1_66</strain>
        <tissue evidence="2">Body</tissue>
    </source>
</reference>
<keyword evidence="1" id="KW-1133">Transmembrane helix</keyword>
<evidence type="ECO:0000313" key="2">
    <source>
        <dbReference type="EMBL" id="KAL3320084.1"/>
    </source>
</evidence>
<sequence length="81" mass="9337">MAVLKHDKKDKAETAAHFKTCLSILTYTYILTNLIMMISEEIVQFMYSVQQNNYQGVNNANFYTVLINYVHQAVSSIPLLF</sequence>
<comment type="caution">
    <text evidence="2">The sequence shown here is derived from an EMBL/GenBank/DDBJ whole genome shotgun (WGS) entry which is preliminary data.</text>
</comment>
<organism evidence="2 3">
    <name type="scientific">Cichlidogyrus casuarinus</name>
    <dbReference type="NCBI Taxonomy" id="1844966"/>
    <lineage>
        <taxon>Eukaryota</taxon>
        <taxon>Metazoa</taxon>
        <taxon>Spiralia</taxon>
        <taxon>Lophotrochozoa</taxon>
        <taxon>Platyhelminthes</taxon>
        <taxon>Monogenea</taxon>
        <taxon>Monopisthocotylea</taxon>
        <taxon>Dactylogyridea</taxon>
        <taxon>Ancyrocephalidae</taxon>
        <taxon>Cichlidogyrus</taxon>
    </lineage>
</organism>
<dbReference type="AlphaFoldDB" id="A0ABD2QKL9"/>
<keyword evidence="3" id="KW-1185">Reference proteome</keyword>
<feature type="transmembrane region" description="Helical" evidence="1">
    <location>
        <begin position="21"/>
        <end position="39"/>
    </location>
</feature>
<keyword evidence="1" id="KW-0812">Transmembrane</keyword>
<accession>A0ABD2QKL9</accession>
<keyword evidence="1" id="KW-0472">Membrane</keyword>
<proteinExistence type="predicted"/>
<dbReference type="Proteomes" id="UP001626550">
    <property type="component" value="Unassembled WGS sequence"/>
</dbReference>
<evidence type="ECO:0000313" key="3">
    <source>
        <dbReference type="Proteomes" id="UP001626550"/>
    </source>
</evidence>
<gene>
    <name evidence="2" type="ORF">Ciccas_001243</name>
</gene>
<name>A0ABD2QKL9_9PLAT</name>
<evidence type="ECO:0000256" key="1">
    <source>
        <dbReference type="SAM" id="Phobius"/>
    </source>
</evidence>
<dbReference type="EMBL" id="JBJKFK010000078">
    <property type="protein sequence ID" value="KAL3320084.1"/>
    <property type="molecule type" value="Genomic_DNA"/>
</dbReference>